<name>A0A942YK01_9BACI</name>
<comment type="caution">
    <text evidence="1">The sequence shown here is derived from an EMBL/GenBank/DDBJ whole genome shotgun (WGS) entry which is preliminary data.</text>
</comment>
<protein>
    <submittedName>
        <fullName evidence="1">DUF3231 family protein</fullName>
    </submittedName>
</protein>
<dbReference type="Proteomes" id="UP000682713">
    <property type="component" value="Unassembled WGS sequence"/>
</dbReference>
<dbReference type="Pfam" id="PF11553">
    <property type="entry name" value="DUF3231"/>
    <property type="match status" value="1"/>
</dbReference>
<proteinExistence type="predicted"/>
<dbReference type="InterPro" id="IPR012347">
    <property type="entry name" value="Ferritin-like"/>
</dbReference>
<accession>A0A942YK01</accession>
<organism evidence="1 2">
    <name type="scientific">Lederbergia citrisecunda</name>
    <dbReference type="NCBI Taxonomy" id="2833583"/>
    <lineage>
        <taxon>Bacteria</taxon>
        <taxon>Bacillati</taxon>
        <taxon>Bacillota</taxon>
        <taxon>Bacilli</taxon>
        <taxon>Bacillales</taxon>
        <taxon>Bacillaceae</taxon>
        <taxon>Lederbergia</taxon>
    </lineage>
</organism>
<dbReference type="AlphaFoldDB" id="A0A942YK01"/>
<dbReference type="Gene3D" id="1.20.1260.10">
    <property type="match status" value="1"/>
</dbReference>
<dbReference type="InterPro" id="IPR021617">
    <property type="entry name" value="DUF3231"/>
</dbReference>
<evidence type="ECO:0000313" key="1">
    <source>
        <dbReference type="EMBL" id="MBS4199142.1"/>
    </source>
</evidence>
<dbReference type="RefSeq" id="WP_213112786.1">
    <property type="nucleotide sequence ID" value="NZ_JAGYPJ010000001.1"/>
</dbReference>
<evidence type="ECO:0000313" key="2">
    <source>
        <dbReference type="Proteomes" id="UP000682713"/>
    </source>
</evidence>
<keyword evidence="2" id="KW-1185">Reference proteome</keyword>
<sequence length="170" mass="18436">MGILSGNPQVEPMHYGEVFGVWSYLLAAKGHLVGYQILINHTGDRDLKRLLEDSMQGLKQEIIQTEELLISNGVVPPPSPPDRPAADLESIPAGARIMDPEISAAVSMDIAAGLVACSQLMGQSIREDIGMMFGQFHAAKALLGGKFLKLNKEKGWLIPPPLHLKSSEEK</sequence>
<gene>
    <name evidence="1" type="ORF">KHA93_05670</name>
</gene>
<dbReference type="EMBL" id="JAGYPJ010000001">
    <property type="protein sequence ID" value="MBS4199142.1"/>
    <property type="molecule type" value="Genomic_DNA"/>
</dbReference>
<reference evidence="1 2" key="1">
    <citation type="submission" date="2021-05" db="EMBL/GenBank/DDBJ databases">
        <title>Novel Bacillus species.</title>
        <authorList>
            <person name="Liu G."/>
        </authorList>
    </citation>
    <scope>NUCLEOTIDE SEQUENCE [LARGE SCALE GENOMIC DNA]</scope>
    <source>
        <strain evidence="1 2">FJAT-49732</strain>
    </source>
</reference>